<dbReference type="InterPro" id="IPR051119">
    <property type="entry name" value="Nematode_SR-like"/>
</dbReference>
<protein>
    <recommendedName>
        <fullName evidence="6">Serpentine receptor class gamma</fullName>
    </recommendedName>
</protein>
<feature type="transmembrane region" description="Helical" evidence="6">
    <location>
        <begin position="72"/>
        <end position="93"/>
    </location>
</feature>
<accession>A0AAF3EZ16</accession>
<comment type="subcellular location">
    <subcellularLocation>
        <location evidence="1">Membrane</location>
        <topology evidence="1">Multi-pass membrane protein</topology>
    </subcellularLocation>
</comment>
<dbReference type="GO" id="GO:0016020">
    <property type="term" value="C:membrane"/>
    <property type="evidence" value="ECO:0007669"/>
    <property type="project" value="UniProtKB-SubCell"/>
</dbReference>
<dbReference type="GO" id="GO:0004888">
    <property type="term" value="F:transmembrane signaling receptor activity"/>
    <property type="evidence" value="ECO:0007669"/>
    <property type="project" value="InterPro"/>
</dbReference>
<evidence type="ECO:0000256" key="1">
    <source>
        <dbReference type="ARBA" id="ARBA00004141"/>
    </source>
</evidence>
<dbReference type="InterPro" id="IPR017452">
    <property type="entry name" value="GPCR_Rhodpsn_7TM"/>
</dbReference>
<dbReference type="PANTHER" id="PTHR31627:SF42">
    <property type="entry name" value="G_PROTEIN_RECEP_F1_2 DOMAIN-CONTAINING PROTEIN-RELATED"/>
    <property type="match status" value="1"/>
</dbReference>
<organism evidence="8 9">
    <name type="scientific">Mesorhabditis belari</name>
    <dbReference type="NCBI Taxonomy" id="2138241"/>
    <lineage>
        <taxon>Eukaryota</taxon>
        <taxon>Metazoa</taxon>
        <taxon>Ecdysozoa</taxon>
        <taxon>Nematoda</taxon>
        <taxon>Chromadorea</taxon>
        <taxon>Rhabditida</taxon>
        <taxon>Rhabditina</taxon>
        <taxon>Rhabditomorpha</taxon>
        <taxon>Rhabditoidea</taxon>
        <taxon>Rhabditidae</taxon>
        <taxon>Mesorhabditinae</taxon>
        <taxon>Mesorhabditis</taxon>
    </lineage>
</organism>
<dbReference type="Gene3D" id="1.20.1070.10">
    <property type="entry name" value="Rhodopsin 7-helix transmembrane proteins"/>
    <property type="match status" value="1"/>
</dbReference>
<feature type="transmembrane region" description="Helical" evidence="6">
    <location>
        <begin position="35"/>
        <end position="60"/>
    </location>
</feature>
<keyword evidence="5 6" id="KW-0472">Membrane</keyword>
<dbReference type="WBParaSite" id="MBELARI_LOCUS19487">
    <property type="protein sequence ID" value="MBELARI_LOCUS19487"/>
    <property type="gene ID" value="MBELARI_LOCUS19487"/>
</dbReference>
<feature type="domain" description="G-protein coupled receptors family 1 profile" evidence="7">
    <location>
        <begin position="45"/>
        <end position="210"/>
    </location>
</feature>
<feature type="transmembrane region" description="Helical" evidence="6">
    <location>
        <begin position="113"/>
        <end position="135"/>
    </location>
</feature>
<dbReference type="GO" id="GO:0007606">
    <property type="term" value="P:sensory perception of chemical stimulus"/>
    <property type="evidence" value="ECO:0007669"/>
    <property type="project" value="UniProtKB-UniRule"/>
</dbReference>
<dbReference type="PROSITE" id="PS50262">
    <property type="entry name" value="G_PROTEIN_RECEP_F1_2"/>
    <property type="match status" value="1"/>
</dbReference>
<dbReference type="SUPFAM" id="SSF81321">
    <property type="entry name" value="Family A G protein-coupled receptor-like"/>
    <property type="match status" value="1"/>
</dbReference>
<evidence type="ECO:0000256" key="3">
    <source>
        <dbReference type="ARBA" id="ARBA00022692"/>
    </source>
</evidence>
<keyword evidence="4 6" id="KW-1133">Transmembrane helix</keyword>
<dbReference type="PANTHER" id="PTHR31627">
    <property type="entry name" value="SERPENTINE RECEPTOR CLASS GAMMA-RELATED"/>
    <property type="match status" value="1"/>
</dbReference>
<dbReference type="Proteomes" id="UP000887575">
    <property type="component" value="Unassembled WGS sequence"/>
</dbReference>
<comment type="caution">
    <text evidence="6">Lacks conserved residue(s) required for the propagation of feature annotation.</text>
</comment>
<evidence type="ECO:0000313" key="8">
    <source>
        <dbReference type="Proteomes" id="UP000887575"/>
    </source>
</evidence>
<keyword evidence="3 6" id="KW-0812">Transmembrane</keyword>
<feature type="transmembrane region" description="Helical" evidence="6">
    <location>
        <begin position="155"/>
        <end position="188"/>
    </location>
</feature>
<evidence type="ECO:0000256" key="4">
    <source>
        <dbReference type="ARBA" id="ARBA00022989"/>
    </source>
</evidence>
<dbReference type="AlphaFoldDB" id="A0AAF3EZ16"/>
<evidence type="ECO:0000313" key="9">
    <source>
        <dbReference type="WBParaSite" id="MBELARI_LOCUS19487"/>
    </source>
</evidence>
<evidence type="ECO:0000256" key="2">
    <source>
        <dbReference type="ARBA" id="ARBA00005692"/>
    </source>
</evidence>
<dbReference type="Pfam" id="PF02118">
    <property type="entry name" value="Srg"/>
    <property type="match status" value="1"/>
</dbReference>
<dbReference type="InterPro" id="IPR000609">
    <property type="entry name" value="7TM_GPCR_serpentine_rcpt_Srg"/>
</dbReference>
<comment type="similarity">
    <text evidence="2 6">Belongs to the nematode receptor-like protein srg family.</text>
</comment>
<sequence>MGCNCMMRTLLTATSVFEILLDNGVFLLFNFYCQYAFAIITYTGIIIIALNRLLAVFHPLQYSKVFSLELTFYYLILQYVIAFGVPIFILFGQTTVTKVGNQTIATANDLSKVIWWSIAGILVFCMLISIIVNLLTVCTLRRSSFKKASKVETRLLIVSIITTAVYTNVALFQIFAGFALVFGTLGLIQVANSLTVAVRDLANCVDCLSILWLCTDLQKWIRKVKYVKDRPKATVLSVTQRE</sequence>
<name>A0AAF3EZ16_9BILA</name>
<reference evidence="9" key="1">
    <citation type="submission" date="2024-02" db="UniProtKB">
        <authorList>
            <consortium name="WormBaseParasite"/>
        </authorList>
    </citation>
    <scope>IDENTIFICATION</scope>
</reference>
<evidence type="ECO:0000256" key="6">
    <source>
        <dbReference type="RuleBase" id="RU280813"/>
    </source>
</evidence>
<proteinExistence type="inferred from homology"/>
<evidence type="ECO:0000256" key="5">
    <source>
        <dbReference type="ARBA" id="ARBA00023136"/>
    </source>
</evidence>
<evidence type="ECO:0000259" key="7">
    <source>
        <dbReference type="PROSITE" id="PS50262"/>
    </source>
</evidence>
<keyword evidence="8" id="KW-1185">Reference proteome</keyword>